<reference evidence="1 2" key="1">
    <citation type="journal article" date="2024" name="Commun. Biol.">
        <title>Comparative genomic analysis of thermophilic fungi reveals convergent evolutionary adaptations and gene losses.</title>
        <authorList>
            <person name="Steindorff A.S."/>
            <person name="Aguilar-Pontes M.V."/>
            <person name="Robinson A.J."/>
            <person name="Andreopoulos B."/>
            <person name="LaButti K."/>
            <person name="Kuo A."/>
            <person name="Mondo S."/>
            <person name="Riley R."/>
            <person name="Otillar R."/>
            <person name="Haridas S."/>
            <person name="Lipzen A."/>
            <person name="Grimwood J."/>
            <person name="Schmutz J."/>
            <person name="Clum A."/>
            <person name="Reid I.D."/>
            <person name="Moisan M.C."/>
            <person name="Butler G."/>
            <person name="Nguyen T.T.M."/>
            <person name="Dewar K."/>
            <person name="Conant G."/>
            <person name="Drula E."/>
            <person name="Henrissat B."/>
            <person name="Hansel C."/>
            <person name="Singer S."/>
            <person name="Hutchinson M.I."/>
            <person name="de Vries R.P."/>
            <person name="Natvig D.O."/>
            <person name="Powell A.J."/>
            <person name="Tsang A."/>
            <person name="Grigoriev I.V."/>
        </authorList>
    </citation>
    <scope>NUCLEOTIDE SEQUENCE [LARGE SCALE GENOMIC DNA]</scope>
    <source>
        <strain evidence="1 2">CBS 494.80</strain>
    </source>
</reference>
<name>A0ABR4CFP8_9HELO</name>
<dbReference type="EMBL" id="JAZHXI010000008">
    <property type="protein sequence ID" value="KAL2068790.1"/>
    <property type="molecule type" value="Genomic_DNA"/>
</dbReference>
<dbReference type="Proteomes" id="UP001595075">
    <property type="component" value="Unassembled WGS sequence"/>
</dbReference>
<keyword evidence="2" id="KW-1185">Reference proteome</keyword>
<protein>
    <submittedName>
        <fullName evidence="1">Uncharacterized protein</fullName>
    </submittedName>
</protein>
<proteinExistence type="predicted"/>
<sequence>MHVSLYIFNFSGNSLQEEVIRGIIHQVFLTKLTKLLSNPVPVPASRRVHLVRGRWTRESPEPSLHQALHLRRQWRGTLNPCPSVVSRQARPADDFQLTVWFIAHSV</sequence>
<evidence type="ECO:0000313" key="2">
    <source>
        <dbReference type="Proteomes" id="UP001595075"/>
    </source>
</evidence>
<organism evidence="1 2">
    <name type="scientific">Oculimacula yallundae</name>
    <dbReference type="NCBI Taxonomy" id="86028"/>
    <lineage>
        <taxon>Eukaryota</taxon>
        <taxon>Fungi</taxon>
        <taxon>Dikarya</taxon>
        <taxon>Ascomycota</taxon>
        <taxon>Pezizomycotina</taxon>
        <taxon>Leotiomycetes</taxon>
        <taxon>Helotiales</taxon>
        <taxon>Ploettnerulaceae</taxon>
        <taxon>Oculimacula</taxon>
    </lineage>
</organism>
<evidence type="ECO:0000313" key="1">
    <source>
        <dbReference type="EMBL" id="KAL2068790.1"/>
    </source>
</evidence>
<gene>
    <name evidence="1" type="ORF">VTL71DRAFT_15128</name>
</gene>
<comment type="caution">
    <text evidence="1">The sequence shown here is derived from an EMBL/GenBank/DDBJ whole genome shotgun (WGS) entry which is preliminary data.</text>
</comment>
<accession>A0ABR4CFP8</accession>